<feature type="compositionally biased region" description="Polar residues" evidence="1">
    <location>
        <begin position="367"/>
        <end position="376"/>
    </location>
</feature>
<feature type="compositionally biased region" description="Pro residues" evidence="1">
    <location>
        <begin position="115"/>
        <end position="132"/>
    </location>
</feature>
<feature type="compositionally biased region" description="Low complexity" evidence="1">
    <location>
        <begin position="317"/>
        <end position="333"/>
    </location>
</feature>
<feature type="compositionally biased region" description="Basic and acidic residues" evidence="1">
    <location>
        <begin position="306"/>
        <end position="316"/>
    </location>
</feature>
<name>A0ABM3NGG3_ACIJB</name>
<feature type="compositionally biased region" description="Low complexity" evidence="1">
    <location>
        <begin position="378"/>
        <end position="388"/>
    </location>
</feature>
<organism evidence="2 3">
    <name type="scientific">Acinonyx jubatus</name>
    <name type="common">Cheetah</name>
    <dbReference type="NCBI Taxonomy" id="32536"/>
    <lineage>
        <taxon>Eukaryota</taxon>
        <taxon>Metazoa</taxon>
        <taxon>Chordata</taxon>
        <taxon>Craniata</taxon>
        <taxon>Vertebrata</taxon>
        <taxon>Euteleostomi</taxon>
        <taxon>Mammalia</taxon>
        <taxon>Eutheria</taxon>
        <taxon>Laurasiatheria</taxon>
        <taxon>Carnivora</taxon>
        <taxon>Feliformia</taxon>
        <taxon>Felidae</taxon>
        <taxon>Felinae</taxon>
        <taxon>Acinonyx</taxon>
    </lineage>
</organism>
<feature type="compositionally biased region" description="Basic residues" evidence="1">
    <location>
        <begin position="344"/>
        <end position="357"/>
    </location>
</feature>
<dbReference type="GeneID" id="128311643"/>
<evidence type="ECO:0000313" key="3">
    <source>
        <dbReference type="RefSeq" id="XP_053058513.1"/>
    </source>
</evidence>
<evidence type="ECO:0000256" key="1">
    <source>
        <dbReference type="SAM" id="MobiDB-lite"/>
    </source>
</evidence>
<keyword evidence="2" id="KW-1185">Reference proteome</keyword>
<reference evidence="3" key="1">
    <citation type="submission" date="2025-08" db="UniProtKB">
        <authorList>
            <consortium name="RefSeq"/>
        </authorList>
    </citation>
    <scope>IDENTIFICATION</scope>
    <source>
        <tissue evidence="3">Blood</tissue>
    </source>
</reference>
<dbReference type="Proteomes" id="UP001652583">
    <property type="component" value="Chromosome D1"/>
</dbReference>
<accession>A0ABM3NGG3</accession>
<feature type="compositionally biased region" description="Basic residues" evidence="1">
    <location>
        <begin position="478"/>
        <end position="490"/>
    </location>
</feature>
<protein>
    <submittedName>
        <fullName evidence="3">Proline-rich protein 36-like</fullName>
    </submittedName>
</protein>
<evidence type="ECO:0000313" key="2">
    <source>
        <dbReference type="Proteomes" id="UP001652583"/>
    </source>
</evidence>
<gene>
    <name evidence="3" type="primary">LOC128311643</name>
</gene>
<feature type="compositionally biased region" description="Low complexity" evidence="1">
    <location>
        <begin position="215"/>
        <end position="227"/>
    </location>
</feature>
<sequence length="490" mass="50761">MAGFPVPPPELAAWITGKVVCSLSGRFAQTRSGVPVGARRRETGLGTKAGRVRQAPAAAATNDRHRRPPTLRAAGASPAGKPLVAPPKATSPAQRPPLAESWRAPRAARRQSRPSLPPPGRSPPPLPRPPHPLSSWLRGPSTPARQGAPSAELARRRVPACRPKEGGNAPPVPSDPRSFLFKDKQPSRVQARPPAKNHALSPGALFPSPCEGPNLSSLLAAAAAAARSRAEAGTLQGEKFPPRAPPALASPSPPRSPFAPGSWSLLPEARFSRCTRQPNNHTKIPTHPCLRRRSTAPLGAASVVFRSERSSPERAGHPAAAAAAVPAARALGLEPRAEALGVRGARRRRRGAGRRRAAAGGGGRGASSQSEAQITAQPAGSSAGSPVCSVPPPPPRRRYCSPPRCSQLPITADADAQPSPSLVAPSRFSLAVSSSQTASEKGEGERSLGVRADSRSRSAAQGGEGAGGEGAVGEARRAGGRSRRRAWKLD</sequence>
<feature type="compositionally biased region" description="Gly residues" evidence="1">
    <location>
        <begin position="462"/>
        <end position="471"/>
    </location>
</feature>
<feature type="region of interest" description="Disordered" evidence="1">
    <location>
        <begin position="28"/>
        <end position="490"/>
    </location>
</feature>
<feature type="compositionally biased region" description="Basic and acidic residues" evidence="1">
    <location>
        <begin position="440"/>
        <end position="456"/>
    </location>
</feature>
<feature type="compositionally biased region" description="Polar residues" evidence="1">
    <location>
        <begin position="274"/>
        <end position="283"/>
    </location>
</feature>
<proteinExistence type="predicted"/>
<dbReference type="RefSeq" id="XP_053058513.1">
    <property type="nucleotide sequence ID" value="XM_053202538.1"/>
</dbReference>